<evidence type="ECO:0000313" key="13">
    <source>
        <dbReference type="Proteomes" id="UP001150904"/>
    </source>
</evidence>
<dbReference type="InterPro" id="IPR036649">
    <property type="entry name" value="Pyrophosphatase_sf"/>
</dbReference>
<evidence type="ECO:0000256" key="1">
    <source>
        <dbReference type="ARBA" id="ARBA00001946"/>
    </source>
</evidence>
<keyword evidence="6" id="KW-0479">Metal-binding</keyword>
<keyword evidence="7" id="KW-0378">Hydrolase</keyword>
<comment type="similarity">
    <text evidence="3">Belongs to the PPase family.</text>
</comment>
<gene>
    <name evidence="12" type="ORF">N7498_007016</name>
</gene>
<dbReference type="EMBL" id="JAPQKR010000014">
    <property type="protein sequence ID" value="KAJ5197899.1"/>
    <property type="molecule type" value="Genomic_DNA"/>
</dbReference>
<dbReference type="Gene3D" id="3.90.80.10">
    <property type="entry name" value="Inorganic pyrophosphatase"/>
    <property type="match status" value="1"/>
</dbReference>
<evidence type="ECO:0000256" key="2">
    <source>
        <dbReference type="ARBA" id="ARBA00004496"/>
    </source>
</evidence>
<dbReference type="AlphaFoldDB" id="A0A9W9JKB5"/>
<dbReference type="EC" id="3.6.1.1" evidence="4"/>
<proteinExistence type="inferred from homology"/>
<dbReference type="GO" id="GO:0000287">
    <property type="term" value="F:magnesium ion binding"/>
    <property type="evidence" value="ECO:0007669"/>
    <property type="project" value="InterPro"/>
</dbReference>
<reference evidence="12" key="2">
    <citation type="journal article" date="2023" name="IMA Fungus">
        <title>Comparative genomic study of the Penicillium genus elucidates a diverse pangenome and 15 lateral gene transfer events.</title>
        <authorList>
            <person name="Petersen C."/>
            <person name="Sorensen T."/>
            <person name="Nielsen M.R."/>
            <person name="Sondergaard T.E."/>
            <person name="Sorensen J.L."/>
            <person name="Fitzpatrick D.A."/>
            <person name="Frisvad J.C."/>
            <person name="Nielsen K.L."/>
        </authorList>
    </citation>
    <scope>NUCLEOTIDE SEQUENCE</scope>
    <source>
        <strain evidence="12">IBT 15544</strain>
    </source>
</reference>
<evidence type="ECO:0000256" key="10">
    <source>
        <dbReference type="ARBA" id="ARBA00040300"/>
    </source>
</evidence>
<dbReference type="SUPFAM" id="SSF50324">
    <property type="entry name" value="Inorganic pyrophosphatase"/>
    <property type="match status" value="1"/>
</dbReference>
<dbReference type="PANTHER" id="PTHR10286">
    <property type="entry name" value="INORGANIC PYROPHOSPHATASE"/>
    <property type="match status" value="1"/>
</dbReference>
<sequence length="350" mass="38844">MALARPPLARLGFSASTASRCVWRTSGTLAPPTSAPLLSSFSPPTTSSLSRAALLSRHFTSHSPKMSYTVRKVAQPYTLEHRVYVEKDGKPVSPFHDIPLYANEAKDVLNMVVEIPRWTNAKQEISKEEFLNPIKQDVKKGKLRFVRNCFPHKGYLWNYGAFPRTWEDPEAVHPETKAKGDNDPLDVCEIGELVGYPGQVKQVKVLGVMALIDEGETDWKIIVVDINDPLASKLHDVEDIERHLPGLLRATNEWFRIYKIPDGKPENQFAFSGECKNKKYAMDVINECSDAWEKLIAGKAPAGKISIANTEYNNSAADADVNAIPRGENLAPAPIDGSIDKWFFISGAAV</sequence>
<comment type="caution">
    <text evidence="12">The sequence shown here is derived from an EMBL/GenBank/DDBJ whole genome shotgun (WGS) entry which is preliminary data.</text>
</comment>
<organism evidence="12 13">
    <name type="scientific">Penicillium cinerascens</name>
    <dbReference type="NCBI Taxonomy" id="70096"/>
    <lineage>
        <taxon>Eukaryota</taxon>
        <taxon>Fungi</taxon>
        <taxon>Dikarya</taxon>
        <taxon>Ascomycota</taxon>
        <taxon>Pezizomycotina</taxon>
        <taxon>Eurotiomycetes</taxon>
        <taxon>Eurotiomycetidae</taxon>
        <taxon>Eurotiales</taxon>
        <taxon>Aspergillaceae</taxon>
        <taxon>Penicillium</taxon>
    </lineage>
</organism>
<evidence type="ECO:0000256" key="8">
    <source>
        <dbReference type="ARBA" id="ARBA00022842"/>
    </source>
</evidence>
<dbReference type="OrthoDB" id="1608002at2759"/>
<dbReference type="GO" id="GO:0006796">
    <property type="term" value="P:phosphate-containing compound metabolic process"/>
    <property type="evidence" value="ECO:0007669"/>
    <property type="project" value="InterPro"/>
</dbReference>
<keyword evidence="5" id="KW-0963">Cytoplasm</keyword>
<comment type="catalytic activity">
    <reaction evidence="11">
        <text>diphosphate + H2O = 2 phosphate + H(+)</text>
        <dbReference type="Rhea" id="RHEA:24576"/>
        <dbReference type="ChEBI" id="CHEBI:15377"/>
        <dbReference type="ChEBI" id="CHEBI:15378"/>
        <dbReference type="ChEBI" id="CHEBI:33019"/>
        <dbReference type="ChEBI" id="CHEBI:43474"/>
        <dbReference type="EC" id="3.6.1.1"/>
    </reaction>
</comment>
<name>A0A9W9JKB5_9EURO</name>
<evidence type="ECO:0000256" key="5">
    <source>
        <dbReference type="ARBA" id="ARBA00022490"/>
    </source>
</evidence>
<dbReference type="GO" id="GO:0004427">
    <property type="term" value="F:inorganic diphosphate phosphatase activity"/>
    <property type="evidence" value="ECO:0007669"/>
    <property type="project" value="UniProtKB-EC"/>
</dbReference>
<keyword evidence="8" id="KW-0460">Magnesium</keyword>
<dbReference type="Pfam" id="PF00719">
    <property type="entry name" value="Pyrophosphatase"/>
    <property type="match status" value="1"/>
</dbReference>
<dbReference type="InterPro" id="IPR008162">
    <property type="entry name" value="Pyrophosphatase"/>
</dbReference>
<dbReference type="CDD" id="cd00412">
    <property type="entry name" value="pyrophosphatase"/>
    <property type="match status" value="1"/>
</dbReference>
<keyword evidence="13" id="KW-1185">Reference proteome</keyword>
<comment type="cofactor">
    <cofactor evidence="1">
        <name>Mg(2+)</name>
        <dbReference type="ChEBI" id="CHEBI:18420"/>
    </cofactor>
</comment>
<dbReference type="RefSeq" id="XP_058306327.1">
    <property type="nucleotide sequence ID" value="XM_058454078.1"/>
</dbReference>
<evidence type="ECO:0000256" key="6">
    <source>
        <dbReference type="ARBA" id="ARBA00022723"/>
    </source>
</evidence>
<dbReference type="GeneID" id="83181379"/>
<dbReference type="Proteomes" id="UP001150904">
    <property type="component" value="Unassembled WGS sequence"/>
</dbReference>
<dbReference type="PROSITE" id="PS00387">
    <property type="entry name" value="PPASE"/>
    <property type="match status" value="1"/>
</dbReference>
<protein>
    <recommendedName>
        <fullName evidence="10">Inorganic pyrophosphatase</fullName>
        <ecNumber evidence="4">3.6.1.1</ecNumber>
    </recommendedName>
    <alternativeName>
        <fullName evidence="9">Pyrophosphate phospho-hydrolase</fullName>
    </alternativeName>
</protein>
<accession>A0A9W9JKB5</accession>
<reference evidence="12" key="1">
    <citation type="submission" date="2022-12" db="EMBL/GenBank/DDBJ databases">
        <authorList>
            <person name="Petersen C."/>
        </authorList>
    </citation>
    <scope>NUCLEOTIDE SEQUENCE</scope>
    <source>
        <strain evidence="12">IBT 15544</strain>
    </source>
</reference>
<evidence type="ECO:0000256" key="7">
    <source>
        <dbReference type="ARBA" id="ARBA00022801"/>
    </source>
</evidence>
<evidence type="ECO:0000256" key="4">
    <source>
        <dbReference type="ARBA" id="ARBA00012146"/>
    </source>
</evidence>
<evidence type="ECO:0000256" key="11">
    <source>
        <dbReference type="ARBA" id="ARBA00047820"/>
    </source>
</evidence>
<dbReference type="FunFam" id="3.90.80.10:FF:000004">
    <property type="entry name" value="Inorganic pyrophosphatase"/>
    <property type="match status" value="1"/>
</dbReference>
<comment type="subcellular location">
    <subcellularLocation>
        <location evidence="2">Cytoplasm</location>
    </subcellularLocation>
</comment>
<evidence type="ECO:0000256" key="9">
    <source>
        <dbReference type="ARBA" id="ARBA00032535"/>
    </source>
</evidence>
<dbReference type="GO" id="GO:0005737">
    <property type="term" value="C:cytoplasm"/>
    <property type="evidence" value="ECO:0007669"/>
    <property type="project" value="UniProtKB-SubCell"/>
</dbReference>
<evidence type="ECO:0000313" key="12">
    <source>
        <dbReference type="EMBL" id="KAJ5197899.1"/>
    </source>
</evidence>
<evidence type="ECO:0000256" key="3">
    <source>
        <dbReference type="ARBA" id="ARBA00006220"/>
    </source>
</evidence>